<name>A0A916Q4I1_9FIRM</name>
<evidence type="ECO:0000256" key="1">
    <source>
        <dbReference type="SAM" id="Phobius"/>
    </source>
</evidence>
<keyword evidence="3" id="KW-1185">Reference proteome</keyword>
<reference evidence="2" key="1">
    <citation type="submission" date="2020-06" db="EMBL/GenBank/DDBJ databases">
        <title>Characterization of fructooligosaccharide metabolism and fructooligosaccharide-degrading enzymes in human commensal butyrate producers.</title>
        <authorList>
            <person name="Tanno H."/>
            <person name="Fujii T."/>
            <person name="Hirano K."/>
            <person name="Maeno S."/>
            <person name="Tonozuka T."/>
            <person name="Sakamoto M."/>
            <person name="Ohkuma M."/>
            <person name="Tochio T."/>
            <person name="Endo A."/>
        </authorList>
    </citation>
    <scope>NUCLEOTIDE SEQUENCE</scope>
    <source>
        <strain evidence="2">JCM 17466</strain>
    </source>
</reference>
<feature type="transmembrane region" description="Helical" evidence="1">
    <location>
        <begin position="31"/>
        <end position="48"/>
    </location>
</feature>
<accession>A0A916Q4I1</accession>
<sequence length="58" mass="6717">MRHVYIRGILALIWFVCAVVCVISGNFEMIIFYLAMGIVFAYSAYTTWKKEKNHKGGR</sequence>
<keyword evidence="1" id="KW-0472">Membrane</keyword>
<dbReference type="EMBL" id="BLYI01000009">
    <property type="protein sequence ID" value="GFO84167.1"/>
    <property type="molecule type" value="Genomic_DNA"/>
</dbReference>
<protein>
    <submittedName>
        <fullName evidence="2">Uncharacterized protein</fullName>
    </submittedName>
</protein>
<proteinExistence type="predicted"/>
<dbReference type="Proteomes" id="UP000613208">
    <property type="component" value="Unassembled WGS sequence"/>
</dbReference>
<dbReference type="RefSeq" id="WP_201309906.1">
    <property type="nucleotide sequence ID" value="NZ_BLYI01000009.1"/>
</dbReference>
<evidence type="ECO:0000313" key="2">
    <source>
        <dbReference type="EMBL" id="GFO84167.1"/>
    </source>
</evidence>
<feature type="transmembrane region" description="Helical" evidence="1">
    <location>
        <begin position="5"/>
        <end position="25"/>
    </location>
</feature>
<organism evidence="2 3">
    <name type="scientific">Anaerostipes butyraticus</name>
    <dbReference type="NCBI Taxonomy" id="645466"/>
    <lineage>
        <taxon>Bacteria</taxon>
        <taxon>Bacillati</taxon>
        <taxon>Bacillota</taxon>
        <taxon>Clostridia</taxon>
        <taxon>Lachnospirales</taxon>
        <taxon>Lachnospiraceae</taxon>
        <taxon>Anaerostipes</taxon>
    </lineage>
</organism>
<comment type="caution">
    <text evidence="2">The sequence shown here is derived from an EMBL/GenBank/DDBJ whole genome shotgun (WGS) entry which is preliminary data.</text>
</comment>
<keyword evidence="1" id="KW-1133">Transmembrane helix</keyword>
<keyword evidence="1" id="KW-0812">Transmembrane</keyword>
<dbReference type="AlphaFoldDB" id="A0A916Q4I1"/>
<gene>
    <name evidence="2" type="ORF">ANBU17_05140</name>
</gene>
<evidence type="ECO:0000313" key="3">
    <source>
        <dbReference type="Proteomes" id="UP000613208"/>
    </source>
</evidence>